<accession>A0A0K2UBG7</accession>
<dbReference type="AlphaFoldDB" id="A0A0K2UBG7"/>
<reference evidence="1" key="1">
    <citation type="submission" date="2014-05" db="EMBL/GenBank/DDBJ databases">
        <authorList>
            <person name="Chronopoulou M."/>
        </authorList>
    </citation>
    <scope>NUCLEOTIDE SEQUENCE</scope>
    <source>
        <tissue evidence="1">Whole organism</tissue>
    </source>
</reference>
<organism evidence="1">
    <name type="scientific">Lepeophtheirus salmonis</name>
    <name type="common">Salmon louse</name>
    <name type="synonym">Caligus salmonis</name>
    <dbReference type="NCBI Taxonomy" id="72036"/>
    <lineage>
        <taxon>Eukaryota</taxon>
        <taxon>Metazoa</taxon>
        <taxon>Ecdysozoa</taxon>
        <taxon>Arthropoda</taxon>
        <taxon>Crustacea</taxon>
        <taxon>Multicrustacea</taxon>
        <taxon>Hexanauplia</taxon>
        <taxon>Copepoda</taxon>
        <taxon>Siphonostomatoida</taxon>
        <taxon>Caligidae</taxon>
        <taxon>Lepeophtheirus</taxon>
    </lineage>
</organism>
<evidence type="ECO:0000313" key="1">
    <source>
        <dbReference type="EMBL" id="CDW35041.1"/>
    </source>
</evidence>
<proteinExistence type="predicted"/>
<dbReference type="EMBL" id="HACA01017680">
    <property type="protein sequence ID" value="CDW35041.1"/>
    <property type="molecule type" value="Transcribed_RNA"/>
</dbReference>
<name>A0A0K2UBG7_LEPSM</name>
<sequence length="45" mass="5046">MKTENGIILSENCKNVSEEKAEMQAHCLDQVLATFETLSTNISHH</sequence>
<protein>
    <submittedName>
        <fullName evidence="1">Uncharacterized protein</fullName>
    </submittedName>
</protein>